<proteinExistence type="predicted"/>
<dbReference type="InterPro" id="IPR048772">
    <property type="entry name" value="Hel308-like_dom4"/>
</dbReference>
<evidence type="ECO:0000259" key="1">
    <source>
        <dbReference type="Pfam" id="PF21280"/>
    </source>
</evidence>
<dbReference type="Pfam" id="PF21280">
    <property type="entry name" value="Helicase_dom4_arc"/>
    <property type="match status" value="1"/>
</dbReference>
<organism evidence="2">
    <name type="scientific">marine sediment metagenome</name>
    <dbReference type="NCBI Taxonomy" id="412755"/>
    <lineage>
        <taxon>unclassified sequences</taxon>
        <taxon>metagenomes</taxon>
        <taxon>ecological metagenomes</taxon>
    </lineage>
</organism>
<dbReference type="Gene3D" id="1.10.3380.30">
    <property type="match status" value="1"/>
</dbReference>
<feature type="non-terminal residue" evidence="2">
    <location>
        <position position="1"/>
    </location>
</feature>
<evidence type="ECO:0000313" key="2">
    <source>
        <dbReference type="EMBL" id="GAH08889.1"/>
    </source>
</evidence>
<protein>
    <recommendedName>
        <fullName evidence="1">ATP-dependent DNA helicase Hel308-like domain-containing protein</fullName>
    </recommendedName>
</protein>
<feature type="non-terminal residue" evidence="2">
    <location>
        <position position="127"/>
    </location>
</feature>
<gene>
    <name evidence="2" type="ORF">S01H4_64270</name>
</gene>
<name>X1DVA9_9ZZZZ</name>
<accession>X1DVA9</accession>
<dbReference type="AlphaFoldDB" id="X1DVA9"/>
<sequence length="127" mass="15066">PTAIGLLHLVCNTPDMGRLYLRRRDYSDLELFLNEHADEFLTPIPDQHYEPDKYEFFLAEVKTAQMLQAWLEETREDDIHEQFGVGAGDIRRVKSGYARFFKHARDLFRQPIFLAEFLDFHPHTIKK</sequence>
<reference evidence="2" key="1">
    <citation type="journal article" date="2014" name="Front. Microbiol.">
        <title>High frequency of phylogenetically diverse reductive dehalogenase-homologous genes in deep subseafloor sedimentary metagenomes.</title>
        <authorList>
            <person name="Kawai M."/>
            <person name="Futagami T."/>
            <person name="Toyoda A."/>
            <person name="Takaki Y."/>
            <person name="Nishi S."/>
            <person name="Hori S."/>
            <person name="Arai W."/>
            <person name="Tsubouchi T."/>
            <person name="Morono Y."/>
            <person name="Uchiyama I."/>
            <person name="Ito T."/>
            <person name="Fujiyama A."/>
            <person name="Inagaki F."/>
            <person name="Takami H."/>
        </authorList>
    </citation>
    <scope>NUCLEOTIDE SEQUENCE</scope>
    <source>
        <strain evidence="2">Expedition CK06-06</strain>
    </source>
</reference>
<dbReference type="SUPFAM" id="SSF158702">
    <property type="entry name" value="Sec63 N-terminal domain-like"/>
    <property type="match status" value="1"/>
</dbReference>
<feature type="domain" description="ATP-dependent DNA helicase Hel308-like" evidence="1">
    <location>
        <begin position="4"/>
        <end position="94"/>
    </location>
</feature>
<dbReference type="EMBL" id="BART01038917">
    <property type="protein sequence ID" value="GAH08889.1"/>
    <property type="molecule type" value="Genomic_DNA"/>
</dbReference>
<comment type="caution">
    <text evidence="2">The sequence shown here is derived from an EMBL/GenBank/DDBJ whole genome shotgun (WGS) entry which is preliminary data.</text>
</comment>